<dbReference type="PATRIC" id="fig|657322.3.peg.573"/>
<gene>
    <name evidence="2" type="ORF">FPR_00420</name>
</gene>
<dbReference type="Pfam" id="PF12958">
    <property type="entry name" value="DUF3847"/>
    <property type="match status" value="1"/>
</dbReference>
<feature type="coiled-coil region" evidence="1">
    <location>
        <begin position="20"/>
        <end position="54"/>
    </location>
</feature>
<evidence type="ECO:0000313" key="3">
    <source>
        <dbReference type="Proteomes" id="UP000007059"/>
    </source>
</evidence>
<dbReference type="Proteomes" id="UP000007059">
    <property type="component" value="Chromosome"/>
</dbReference>
<dbReference type="KEGG" id="fpa:FPR_00420"/>
<protein>
    <recommendedName>
        <fullName evidence="4">DUF3847 domain-containing protein</fullName>
    </recommendedName>
</protein>
<evidence type="ECO:0000313" key="2">
    <source>
        <dbReference type="EMBL" id="CBL00511.1"/>
    </source>
</evidence>
<dbReference type="EMBL" id="FP929046">
    <property type="protein sequence ID" value="CBL00511.1"/>
    <property type="molecule type" value="Genomic_DNA"/>
</dbReference>
<organism evidence="2 3">
    <name type="scientific">Faecalibacterium prausnitzii SL3/3</name>
    <dbReference type="NCBI Taxonomy" id="657322"/>
    <lineage>
        <taxon>Bacteria</taxon>
        <taxon>Bacillati</taxon>
        <taxon>Bacillota</taxon>
        <taxon>Clostridia</taxon>
        <taxon>Eubacteriales</taxon>
        <taxon>Oscillospiraceae</taxon>
        <taxon>Faecalibacterium</taxon>
    </lineage>
</organism>
<keyword evidence="1" id="KW-0175">Coiled coil</keyword>
<dbReference type="HOGENOM" id="CLU_153097_3_0_9"/>
<sequence>MAFFELLIQLLIPDKRFSMASYLRNEKAKAEQKLRSCQNREKILERRMSELNRRESVHRLCTRAGMLESFLVCPGELTNDQVMELLKISFRQPEVVLALAKMVYDVHEHSNVPSPL</sequence>
<dbReference type="RefSeq" id="WP_015536509.1">
    <property type="nucleotide sequence ID" value="NC_021020.1"/>
</dbReference>
<dbReference type="InterPro" id="IPR024215">
    <property type="entry name" value="DUF3847"/>
</dbReference>
<name>D4K6P8_9FIRM</name>
<reference evidence="2 3" key="2">
    <citation type="submission" date="2010-03" db="EMBL/GenBank/DDBJ databases">
        <authorList>
            <person name="Pajon A."/>
        </authorList>
    </citation>
    <scope>NUCLEOTIDE SEQUENCE [LARGE SCALE GENOMIC DNA]</scope>
    <source>
        <strain evidence="2 3">SL3/3</strain>
    </source>
</reference>
<proteinExistence type="predicted"/>
<reference evidence="2 3" key="1">
    <citation type="submission" date="2010-03" db="EMBL/GenBank/DDBJ databases">
        <title>The genome sequence of Faecalibacterium prausnitzii SL3/3.</title>
        <authorList>
            <consortium name="metaHIT consortium -- http://www.metahit.eu/"/>
            <person name="Pajon A."/>
            <person name="Turner K."/>
            <person name="Parkhill J."/>
            <person name="Duncan S."/>
            <person name="Flint H."/>
        </authorList>
    </citation>
    <scope>NUCLEOTIDE SEQUENCE [LARGE SCALE GENOMIC DNA]</scope>
    <source>
        <strain evidence="2 3">SL3/3</strain>
    </source>
</reference>
<evidence type="ECO:0000256" key="1">
    <source>
        <dbReference type="SAM" id="Coils"/>
    </source>
</evidence>
<evidence type="ECO:0008006" key="4">
    <source>
        <dbReference type="Google" id="ProtNLM"/>
    </source>
</evidence>
<accession>D4K6P8</accession>
<dbReference type="AlphaFoldDB" id="D4K6P8"/>